<reference evidence="2 3" key="1">
    <citation type="submission" date="2018-02" db="EMBL/GenBank/DDBJ databases">
        <title>Draft genome of wild Prunus yedoensis var. nudiflora.</title>
        <authorList>
            <person name="Baek S."/>
            <person name="Kim J.-H."/>
            <person name="Choi K."/>
            <person name="Kim G.-B."/>
            <person name="Cho A."/>
            <person name="Jang H."/>
            <person name="Shin C.-H."/>
            <person name="Yu H.-J."/>
            <person name="Mun J.-H."/>
        </authorList>
    </citation>
    <scope>NUCLEOTIDE SEQUENCE [LARGE SCALE GENOMIC DNA]</scope>
    <source>
        <strain evidence="3">cv. Jeju island</strain>
        <tissue evidence="2">Leaf</tissue>
    </source>
</reference>
<gene>
    <name evidence="2" type="ORF">Pyn_40137</name>
</gene>
<keyword evidence="2" id="KW-0378">Hydrolase</keyword>
<keyword evidence="2" id="KW-0347">Helicase</keyword>
<sequence>MEEKKEKGEEASNFPAFPYKPYAIQIDFMNALYHSLNKGGTGKTLSIICSALQWVVDRRQQQKTEDRIESDLNDAKDGQVDSDDEPDWMRNAVINKDKKGDEMKSKKKEKFG</sequence>
<protein>
    <submittedName>
        <fullName evidence="2">Putative ATP-dependent DNA helicase DDX11</fullName>
    </submittedName>
</protein>
<proteinExistence type="predicted"/>
<feature type="region of interest" description="Disordered" evidence="1">
    <location>
        <begin position="60"/>
        <end position="112"/>
    </location>
</feature>
<keyword evidence="3" id="KW-1185">Reference proteome</keyword>
<evidence type="ECO:0000256" key="1">
    <source>
        <dbReference type="SAM" id="MobiDB-lite"/>
    </source>
</evidence>
<organism evidence="2 3">
    <name type="scientific">Prunus yedoensis var. nudiflora</name>
    <dbReference type="NCBI Taxonomy" id="2094558"/>
    <lineage>
        <taxon>Eukaryota</taxon>
        <taxon>Viridiplantae</taxon>
        <taxon>Streptophyta</taxon>
        <taxon>Embryophyta</taxon>
        <taxon>Tracheophyta</taxon>
        <taxon>Spermatophyta</taxon>
        <taxon>Magnoliopsida</taxon>
        <taxon>eudicotyledons</taxon>
        <taxon>Gunneridae</taxon>
        <taxon>Pentapetalae</taxon>
        <taxon>rosids</taxon>
        <taxon>fabids</taxon>
        <taxon>Rosales</taxon>
        <taxon>Rosaceae</taxon>
        <taxon>Amygdaloideae</taxon>
        <taxon>Amygdaleae</taxon>
        <taxon>Prunus</taxon>
    </lineage>
</organism>
<dbReference type="STRING" id="2094558.A0A314XS76"/>
<comment type="caution">
    <text evidence="2">The sequence shown here is derived from an EMBL/GenBank/DDBJ whole genome shotgun (WGS) entry which is preliminary data.</text>
</comment>
<keyword evidence="2" id="KW-0547">Nucleotide-binding</keyword>
<dbReference type="Gene3D" id="3.40.50.300">
    <property type="entry name" value="P-loop containing nucleotide triphosphate hydrolases"/>
    <property type="match status" value="1"/>
</dbReference>
<dbReference type="EMBL" id="PJQY01002017">
    <property type="protein sequence ID" value="PQP97071.1"/>
    <property type="molecule type" value="Genomic_DNA"/>
</dbReference>
<dbReference type="InterPro" id="IPR027417">
    <property type="entry name" value="P-loop_NTPase"/>
</dbReference>
<keyword evidence="2" id="KW-0067">ATP-binding</keyword>
<dbReference type="OrthoDB" id="1740423at2759"/>
<name>A0A314XS76_PRUYE</name>
<dbReference type="GO" id="GO:0004386">
    <property type="term" value="F:helicase activity"/>
    <property type="evidence" value="ECO:0007669"/>
    <property type="project" value="UniProtKB-KW"/>
</dbReference>
<feature type="compositionally biased region" description="Basic and acidic residues" evidence="1">
    <location>
        <begin position="95"/>
        <end position="112"/>
    </location>
</feature>
<dbReference type="Proteomes" id="UP000250321">
    <property type="component" value="Unassembled WGS sequence"/>
</dbReference>
<evidence type="ECO:0000313" key="3">
    <source>
        <dbReference type="Proteomes" id="UP000250321"/>
    </source>
</evidence>
<feature type="compositionally biased region" description="Basic and acidic residues" evidence="1">
    <location>
        <begin position="60"/>
        <end position="79"/>
    </location>
</feature>
<evidence type="ECO:0000313" key="2">
    <source>
        <dbReference type="EMBL" id="PQP97071.1"/>
    </source>
</evidence>
<dbReference type="AlphaFoldDB" id="A0A314XS76"/>
<accession>A0A314XS76</accession>